<comment type="caution">
    <text evidence="2">The sequence shown here is derived from an EMBL/GenBank/DDBJ whole genome shotgun (WGS) entry which is preliminary data.</text>
</comment>
<dbReference type="AlphaFoldDB" id="A0A6L8SWZ5"/>
<name>A0A6L8SWZ5_9FIRM</name>
<dbReference type="Pfam" id="PF05970">
    <property type="entry name" value="PIF1"/>
    <property type="match status" value="1"/>
</dbReference>
<dbReference type="CDD" id="cd18809">
    <property type="entry name" value="SF1_C_RecD"/>
    <property type="match status" value="1"/>
</dbReference>
<dbReference type="SUPFAM" id="SSF52540">
    <property type="entry name" value="P-loop containing nucleoside triphosphate hydrolases"/>
    <property type="match status" value="2"/>
</dbReference>
<dbReference type="GO" id="GO:0006281">
    <property type="term" value="P:DNA repair"/>
    <property type="evidence" value="ECO:0007669"/>
    <property type="project" value="InterPro"/>
</dbReference>
<dbReference type="InterPro" id="IPR010285">
    <property type="entry name" value="DNA_helicase_pif1-like_DEAD"/>
</dbReference>
<evidence type="ECO:0000259" key="1">
    <source>
        <dbReference type="SMART" id="SM00382"/>
    </source>
</evidence>
<protein>
    <submittedName>
        <fullName evidence="2">AAA family ATPase</fullName>
    </submittedName>
</protein>
<dbReference type="PANTHER" id="PTHR47642">
    <property type="entry name" value="ATP-DEPENDENT DNA HELICASE"/>
    <property type="match status" value="1"/>
</dbReference>
<organism evidence="2 3">
    <name type="scientific">Blautia wexlerae</name>
    <dbReference type="NCBI Taxonomy" id="418240"/>
    <lineage>
        <taxon>Bacteria</taxon>
        <taxon>Bacillati</taxon>
        <taxon>Bacillota</taxon>
        <taxon>Clostridia</taxon>
        <taxon>Lachnospirales</taxon>
        <taxon>Lachnospiraceae</taxon>
        <taxon>Blautia</taxon>
    </lineage>
</organism>
<dbReference type="GO" id="GO:0000723">
    <property type="term" value="P:telomere maintenance"/>
    <property type="evidence" value="ECO:0007669"/>
    <property type="project" value="InterPro"/>
</dbReference>
<dbReference type="InterPro" id="IPR051055">
    <property type="entry name" value="PIF1_helicase"/>
</dbReference>
<evidence type="ECO:0000313" key="2">
    <source>
        <dbReference type="EMBL" id="MZL31726.1"/>
    </source>
</evidence>
<dbReference type="RefSeq" id="WP_118669889.1">
    <property type="nucleotide sequence ID" value="NZ_WWVI01000001.1"/>
</dbReference>
<reference evidence="2 3" key="1">
    <citation type="journal article" date="2019" name="Nat. Med.">
        <title>A library of human gut bacterial isolates paired with longitudinal multiomics data enables mechanistic microbiome research.</title>
        <authorList>
            <person name="Poyet M."/>
            <person name="Groussin M."/>
            <person name="Gibbons S.M."/>
            <person name="Avila-Pacheco J."/>
            <person name="Jiang X."/>
            <person name="Kearney S.M."/>
            <person name="Perrotta A.R."/>
            <person name="Berdy B."/>
            <person name="Zhao S."/>
            <person name="Lieberman T.D."/>
            <person name="Swanson P.K."/>
            <person name="Smith M."/>
            <person name="Roesemann S."/>
            <person name="Alexander J.E."/>
            <person name="Rich S.A."/>
            <person name="Livny J."/>
            <person name="Vlamakis H."/>
            <person name="Clish C."/>
            <person name="Bullock K."/>
            <person name="Deik A."/>
            <person name="Scott J."/>
            <person name="Pierce K.A."/>
            <person name="Xavier R.J."/>
            <person name="Alm E.J."/>
        </authorList>
    </citation>
    <scope>NUCLEOTIDE SEQUENCE [LARGE SCALE GENOMIC DNA]</scope>
    <source>
        <strain evidence="2 3">BIOML-A1</strain>
    </source>
</reference>
<dbReference type="PANTHER" id="PTHR47642:SF6">
    <property type="entry name" value="ATP-DEPENDENT DNA HELICASE"/>
    <property type="match status" value="1"/>
</dbReference>
<dbReference type="InterPro" id="IPR027417">
    <property type="entry name" value="P-loop_NTPase"/>
</dbReference>
<accession>A0A6L8SWZ5</accession>
<gene>
    <name evidence="2" type="ORF">GT728_00570</name>
</gene>
<dbReference type="Gene3D" id="2.30.30.940">
    <property type="match status" value="1"/>
</dbReference>
<proteinExistence type="predicted"/>
<feature type="domain" description="AAA+ ATPase" evidence="1">
    <location>
        <begin position="19"/>
        <end position="174"/>
    </location>
</feature>
<evidence type="ECO:0000313" key="3">
    <source>
        <dbReference type="Proteomes" id="UP000477285"/>
    </source>
</evidence>
<dbReference type="GO" id="GO:0003678">
    <property type="term" value="F:DNA helicase activity"/>
    <property type="evidence" value="ECO:0007669"/>
    <property type="project" value="InterPro"/>
</dbReference>
<dbReference type="SMART" id="SM00382">
    <property type="entry name" value="AAA"/>
    <property type="match status" value="1"/>
</dbReference>
<dbReference type="InterPro" id="IPR003593">
    <property type="entry name" value="AAA+_ATPase"/>
</dbReference>
<dbReference type="EMBL" id="WWVQ01000001">
    <property type="protein sequence ID" value="MZL31726.1"/>
    <property type="molecule type" value="Genomic_DNA"/>
</dbReference>
<dbReference type="Gene3D" id="3.40.50.300">
    <property type="entry name" value="P-loop containing nucleotide triphosphate hydrolases"/>
    <property type="match status" value="1"/>
</dbReference>
<sequence>MKKDDLNKKQRYALDTMLSGSNVFLTGDAGTGKTTVIQTFIDEAEKAGKNILVSATTGIAADNIGYGATTVHRALNISIKFEDYKKKVKSRAELLKEADVLIIDEISMCRFDLFNMIAKTIITENEERAVDRLLIGEDKEDIQLIVIGDFYQLPPVITTDDRKILCRMYGSDYGKGGKYEHGYAFMSEYWKEMGFEYIKLDEVCRQNDEGFKYVLNDIKYGNNIRKSIAYLENNESDKVIPEAPFLVGTNAEADRINNTFLGKLDKKTEKVFHAAVDGELTSADIKNIAFAREDLILNIGAKVMITVNDLSGNYVNGTIGIIQKIVENGEFEESYLVIKTDKGKTVSLYRYNKDIEKQVIEESEQEKDGRKIVKEKIVRKKVGSFSQFPVKLAWAISIHKSQGQTFEKINIDPCCWDPGQFYVAVSRAKSANGIHFIRPIKQSYIKAFSKDNERLLEQSFEVEEGA</sequence>
<dbReference type="Proteomes" id="UP000477285">
    <property type="component" value="Unassembled WGS sequence"/>
</dbReference>